<evidence type="ECO:0000313" key="2">
    <source>
        <dbReference type="EMBL" id="MPM23315.1"/>
    </source>
</evidence>
<organism evidence="2">
    <name type="scientific">bioreactor metagenome</name>
    <dbReference type="NCBI Taxonomy" id="1076179"/>
    <lineage>
        <taxon>unclassified sequences</taxon>
        <taxon>metagenomes</taxon>
        <taxon>ecological metagenomes</taxon>
    </lineage>
</organism>
<evidence type="ECO:0000256" key="1">
    <source>
        <dbReference type="SAM" id="Coils"/>
    </source>
</evidence>
<comment type="caution">
    <text evidence="2">The sequence shown here is derived from an EMBL/GenBank/DDBJ whole genome shotgun (WGS) entry which is preliminary data.</text>
</comment>
<name>A0A644Y406_9ZZZZ</name>
<proteinExistence type="predicted"/>
<sequence>MRITPADLAAASQAKAASASAANAAPARKPVVFEPKATPANRVNPVDVEAHMQAKQMISDGQAMQRTGKLVSDSISGVGAMINSVGSIGSAGFTQNAAEIDADKANLETQAKVHENAQQQANEMMQQMMDVIRDVRDKLQSIEQANIETARSISRNI</sequence>
<accession>A0A644Y406</accession>
<gene>
    <name evidence="2" type="ORF">SDC9_69786</name>
</gene>
<feature type="coiled-coil region" evidence="1">
    <location>
        <begin position="97"/>
        <end position="145"/>
    </location>
</feature>
<protein>
    <submittedName>
        <fullName evidence="2">Uncharacterized protein</fullName>
    </submittedName>
</protein>
<reference evidence="2" key="1">
    <citation type="submission" date="2019-08" db="EMBL/GenBank/DDBJ databases">
        <authorList>
            <person name="Kucharzyk K."/>
            <person name="Murdoch R.W."/>
            <person name="Higgins S."/>
            <person name="Loffler F."/>
        </authorList>
    </citation>
    <scope>NUCLEOTIDE SEQUENCE</scope>
</reference>
<dbReference type="NCBIfam" id="NF038055">
    <property type="entry name" value="T3SS_SctB_pilot"/>
    <property type="match status" value="1"/>
</dbReference>
<keyword evidence="1" id="KW-0175">Coiled coil</keyword>
<dbReference type="AlphaFoldDB" id="A0A644Y406"/>
<dbReference type="EMBL" id="VSSQ01004001">
    <property type="protein sequence ID" value="MPM23315.1"/>
    <property type="molecule type" value="Genomic_DNA"/>
</dbReference>